<keyword evidence="3" id="KW-0813">Transport</keyword>
<dbReference type="InterPro" id="IPR013525">
    <property type="entry name" value="ABC2_TM"/>
</dbReference>
<evidence type="ECO:0000256" key="1">
    <source>
        <dbReference type="ARBA" id="ARBA00004651"/>
    </source>
</evidence>
<dbReference type="BioCyc" id="SESP1179773:BN6_RS27100-MONOMER"/>
<dbReference type="KEGG" id="sesp:BN6_56190"/>
<comment type="subcellular location">
    <subcellularLocation>
        <location evidence="1">Cell membrane</location>
        <topology evidence="1">Multi-pass membrane protein</topology>
    </subcellularLocation>
</comment>
<dbReference type="HOGENOM" id="CLU_039483_0_1_11"/>
<dbReference type="RefSeq" id="WP_015102990.1">
    <property type="nucleotide sequence ID" value="NC_019673.1"/>
</dbReference>
<evidence type="ECO:0000256" key="3">
    <source>
        <dbReference type="ARBA" id="ARBA00022448"/>
    </source>
</evidence>
<feature type="transmembrane region" description="Helical" evidence="8">
    <location>
        <begin position="309"/>
        <end position="337"/>
    </location>
</feature>
<dbReference type="PANTHER" id="PTHR30294:SF38">
    <property type="entry name" value="TRANSPORT PERMEASE PROTEIN"/>
    <property type="match status" value="1"/>
</dbReference>
<feature type="transmembrane region" description="Helical" evidence="8">
    <location>
        <begin position="21"/>
        <end position="39"/>
    </location>
</feature>
<feature type="transmembrane region" description="Helical" evidence="8">
    <location>
        <begin position="357"/>
        <end position="379"/>
    </location>
</feature>
<keyword evidence="5 8" id="KW-0812">Transmembrane</keyword>
<feature type="domain" description="ABC transmembrane type-2" evidence="9">
    <location>
        <begin position="156"/>
        <end position="383"/>
    </location>
</feature>
<name>K0K875_SACES</name>
<keyword evidence="6 8" id="KW-1133">Transmembrane helix</keyword>
<dbReference type="PROSITE" id="PS51012">
    <property type="entry name" value="ABC_TM2"/>
    <property type="match status" value="1"/>
</dbReference>
<proteinExistence type="inferred from homology"/>
<dbReference type="GO" id="GO:0005886">
    <property type="term" value="C:plasma membrane"/>
    <property type="evidence" value="ECO:0007669"/>
    <property type="project" value="UniProtKB-SubCell"/>
</dbReference>
<dbReference type="InterPro" id="IPR047817">
    <property type="entry name" value="ABC2_TM_bact-type"/>
</dbReference>
<evidence type="ECO:0000256" key="2">
    <source>
        <dbReference type="ARBA" id="ARBA00007783"/>
    </source>
</evidence>
<dbReference type="Pfam" id="PF12698">
    <property type="entry name" value="ABC2_membrane_3"/>
    <property type="match status" value="1"/>
</dbReference>
<dbReference type="EMBL" id="HE804045">
    <property type="protein sequence ID" value="CCH32878.1"/>
    <property type="molecule type" value="Genomic_DNA"/>
</dbReference>
<evidence type="ECO:0000256" key="6">
    <source>
        <dbReference type="ARBA" id="ARBA00022989"/>
    </source>
</evidence>
<dbReference type="PATRIC" id="fig|1179773.3.peg.5660"/>
<dbReference type="eggNOG" id="COG0842">
    <property type="taxonomic scope" value="Bacteria"/>
</dbReference>
<evidence type="ECO:0000259" key="9">
    <source>
        <dbReference type="PROSITE" id="PS51012"/>
    </source>
</evidence>
<evidence type="ECO:0000313" key="10">
    <source>
        <dbReference type="EMBL" id="CCH32878.1"/>
    </source>
</evidence>
<dbReference type="PANTHER" id="PTHR30294">
    <property type="entry name" value="MEMBRANE COMPONENT OF ABC TRANSPORTER YHHJ-RELATED"/>
    <property type="match status" value="1"/>
</dbReference>
<feature type="transmembrane region" description="Helical" evidence="8">
    <location>
        <begin position="272"/>
        <end position="297"/>
    </location>
</feature>
<evidence type="ECO:0000256" key="8">
    <source>
        <dbReference type="SAM" id="Phobius"/>
    </source>
</evidence>
<dbReference type="Proteomes" id="UP000006281">
    <property type="component" value="Chromosome"/>
</dbReference>
<feature type="transmembrane region" description="Helical" evidence="8">
    <location>
        <begin position="238"/>
        <end position="260"/>
    </location>
</feature>
<evidence type="ECO:0000256" key="7">
    <source>
        <dbReference type="ARBA" id="ARBA00023136"/>
    </source>
</evidence>
<accession>K0K875</accession>
<dbReference type="Gene3D" id="3.40.1710.10">
    <property type="entry name" value="abc type-2 transporter like domain"/>
    <property type="match status" value="1"/>
</dbReference>
<keyword evidence="7 8" id="KW-0472">Membrane</keyword>
<dbReference type="GO" id="GO:0140359">
    <property type="term" value="F:ABC-type transporter activity"/>
    <property type="evidence" value="ECO:0007669"/>
    <property type="project" value="InterPro"/>
</dbReference>
<dbReference type="AlphaFoldDB" id="K0K875"/>
<organism evidence="10 11">
    <name type="scientific">Saccharothrix espanaensis (strain ATCC 51144 / DSM 44229 / JCM 9112 / NBRC 15066 / NRRL 15764)</name>
    <dbReference type="NCBI Taxonomy" id="1179773"/>
    <lineage>
        <taxon>Bacteria</taxon>
        <taxon>Bacillati</taxon>
        <taxon>Actinomycetota</taxon>
        <taxon>Actinomycetes</taxon>
        <taxon>Pseudonocardiales</taxon>
        <taxon>Pseudonocardiaceae</taxon>
        <taxon>Saccharothrix</taxon>
    </lineage>
</organism>
<comment type="similarity">
    <text evidence="2">Belongs to the ABC-2 integral membrane protein family.</text>
</comment>
<keyword evidence="4" id="KW-1003">Cell membrane</keyword>
<keyword evidence="11" id="KW-1185">Reference proteome</keyword>
<evidence type="ECO:0000256" key="4">
    <source>
        <dbReference type="ARBA" id="ARBA00022475"/>
    </source>
</evidence>
<gene>
    <name evidence="10" type="ordered locus">BN6_56190</name>
</gene>
<dbReference type="InterPro" id="IPR051449">
    <property type="entry name" value="ABC-2_transporter_component"/>
</dbReference>
<evidence type="ECO:0000256" key="5">
    <source>
        <dbReference type="ARBA" id="ARBA00022692"/>
    </source>
</evidence>
<sequence>MRLILLIAAKEVRQRLRDRSVYVYALLPLGLTLVLNLVLGRVDGSGPFHFAVAVEDRGPIAASFVDTVLPAVRDSGAADFRVVPDAGEARRLVDEREASAALVLSEGFSDDVLSGRAAVVGVVGGADAPLGTRVARSIADSFVQRLTTARVAVAAAVHAGSARDPAELAALAGALNVPPLISDTAARRELDPTTYYAAGMAVFFLFFTVQFGVASLLDERRDGTLARLLAAPLRRSSILVAKLLTSAVIGVVSMAVLVAARSVLSGARWGHPLGVGLLVVACALAATGVAAVVAALARTADQAGGWQAAIAVTLGSLGGTFFPVAQVGGVLAAASYASPHRWFMLGLSDLAAGDVAAVLPSVAALTGFAAVGLGAALLMTRKAVAL</sequence>
<dbReference type="OrthoDB" id="161250at2"/>
<protein>
    <recommendedName>
        <fullName evidence="9">ABC transmembrane type-2 domain-containing protein</fullName>
    </recommendedName>
</protein>
<dbReference type="STRING" id="1179773.BN6_56190"/>
<feature type="transmembrane region" description="Helical" evidence="8">
    <location>
        <begin position="195"/>
        <end position="217"/>
    </location>
</feature>
<reference evidence="10 11" key="1">
    <citation type="journal article" date="2012" name="BMC Genomics">
        <title>Complete genome sequence of Saccharothrix espanaensis DSM 44229T and comparison to the other completely sequenced Pseudonocardiaceae.</title>
        <authorList>
            <person name="Strobel T."/>
            <person name="Al-Dilaimi A."/>
            <person name="Blom J."/>
            <person name="Gessner A."/>
            <person name="Kalinowski J."/>
            <person name="Luzhetska M."/>
            <person name="Puhler A."/>
            <person name="Szczepanowski R."/>
            <person name="Bechthold A."/>
            <person name="Ruckert C."/>
        </authorList>
    </citation>
    <scope>NUCLEOTIDE SEQUENCE [LARGE SCALE GENOMIC DNA]</scope>
    <source>
        <strain evidence="11">ATCC 51144 / DSM 44229 / JCM 9112 / NBRC 15066 / NRRL 15764</strain>
    </source>
</reference>
<evidence type="ECO:0000313" key="11">
    <source>
        <dbReference type="Proteomes" id="UP000006281"/>
    </source>
</evidence>